<evidence type="ECO:0000313" key="3">
    <source>
        <dbReference type="EMBL" id="MBD2606623.1"/>
    </source>
</evidence>
<evidence type="ECO:0000259" key="2">
    <source>
        <dbReference type="Pfam" id="PF00188"/>
    </source>
</evidence>
<dbReference type="InterPro" id="IPR035940">
    <property type="entry name" value="CAP_sf"/>
</dbReference>
<dbReference type="SUPFAM" id="SSF55797">
    <property type="entry name" value="PR-1-like"/>
    <property type="match status" value="1"/>
</dbReference>
<organism evidence="3 4">
    <name type="scientific">Scytonema hofmannii FACHB-248</name>
    <dbReference type="NCBI Taxonomy" id="1842502"/>
    <lineage>
        <taxon>Bacteria</taxon>
        <taxon>Bacillati</taxon>
        <taxon>Cyanobacteriota</taxon>
        <taxon>Cyanophyceae</taxon>
        <taxon>Nostocales</taxon>
        <taxon>Scytonemataceae</taxon>
        <taxon>Scytonema</taxon>
    </lineage>
</organism>
<protein>
    <submittedName>
        <fullName evidence="3">CAP domain-containing protein</fullName>
    </submittedName>
</protein>
<feature type="domain" description="SCP" evidence="2">
    <location>
        <begin position="66"/>
        <end position="179"/>
    </location>
</feature>
<name>A0ABR8GU01_9CYAN</name>
<reference evidence="3 4" key="1">
    <citation type="journal article" date="2020" name="ISME J.">
        <title>Comparative genomics reveals insights into cyanobacterial evolution and habitat adaptation.</title>
        <authorList>
            <person name="Chen M.Y."/>
            <person name="Teng W.K."/>
            <person name="Zhao L."/>
            <person name="Hu C.X."/>
            <person name="Zhou Y.K."/>
            <person name="Han B.P."/>
            <person name="Song L.R."/>
            <person name="Shu W.S."/>
        </authorList>
    </citation>
    <scope>NUCLEOTIDE SEQUENCE [LARGE SCALE GENOMIC DNA]</scope>
    <source>
        <strain evidence="3 4">FACHB-248</strain>
    </source>
</reference>
<keyword evidence="4" id="KW-1185">Reference proteome</keyword>
<evidence type="ECO:0000256" key="1">
    <source>
        <dbReference type="SAM" id="SignalP"/>
    </source>
</evidence>
<dbReference type="PANTHER" id="PTHR31157:SF1">
    <property type="entry name" value="SCP DOMAIN-CONTAINING PROTEIN"/>
    <property type="match status" value="1"/>
</dbReference>
<dbReference type="InterPro" id="IPR014044">
    <property type="entry name" value="CAP_dom"/>
</dbReference>
<dbReference type="Proteomes" id="UP000660380">
    <property type="component" value="Unassembled WGS sequence"/>
</dbReference>
<proteinExistence type="predicted"/>
<accession>A0ABR8GU01</accession>
<feature type="signal peptide" evidence="1">
    <location>
        <begin position="1"/>
        <end position="27"/>
    </location>
</feature>
<feature type="chain" id="PRO_5047013267" evidence="1">
    <location>
        <begin position="28"/>
        <end position="183"/>
    </location>
</feature>
<dbReference type="CDD" id="cd05379">
    <property type="entry name" value="CAP_bacterial"/>
    <property type="match status" value="1"/>
</dbReference>
<dbReference type="Gene3D" id="3.40.33.10">
    <property type="entry name" value="CAP"/>
    <property type="match status" value="1"/>
</dbReference>
<comment type="caution">
    <text evidence="3">The sequence shown here is derived from an EMBL/GenBank/DDBJ whole genome shotgun (WGS) entry which is preliminary data.</text>
</comment>
<gene>
    <name evidence="3" type="ORF">H6G81_19320</name>
</gene>
<keyword evidence="1" id="KW-0732">Signal</keyword>
<sequence length="183" mass="19695">MFRQTAFGIAFSALVLASGLTSSPVPGNTTTKKNSDNQPLSIESSQVALSPTTTFKTTALEKSVFDQINSYRVSKGLSKLTLNANITRQARIHSQNMANGKVPFSHKGFEKRVNSASIKYKSASENVAFNQGYSDPASQAMTGWINSPGHLKNIKGKYNLTGIGVAANSEGEVYLTQIFIGKK</sequence>
<dbReference type="RefSeq" id="WP_029636541.1">
    <property type="nucleotide sequence ID" value="NZ_JACJTA010000044.1"/>
</dbReference>
<dbReference type="PANTHER" id="PTHR31157">
    <property type="entry name" value="SCP DOMAIN-CONTAINING PROTEIN"/>
    <property type="match status" value="1"/>
</dbReference>
<evidence type="ECO:0000313" key="4">
    <source>
        <dbReference type="Proteomes" id="UP000660380"/>
    </source>
</evidence>
<dbReference type="Pfam" id="PF00188">
    <property type="entry name" value="CAP"/>
    <property type="match status" value="1"/>
</dbReference>
<dbReference type="EMBL" id="JACJTA010000044">
    <property type="protein sequence ID" value="MBD2606623.1"/>
    <property type="molecule type" value="Genomic_DNA"/>
</dbReference>